<name>A0ABU1IJ08_9BURK</name>
<dbReference type="RefSeq" id="WP_309831541.1">
    <property type="nucleotide sequence ID" value="NZ_JAVIZX010000001.1"/>
</dbReference>
<comment type="caution">
    <text evidence="3">The sequence shown here is derived from an EMBL/GenBank/DDBJ whole genome shotgun (WGS) entry which is preliminary data.</text>
</comment>
<feature type="domain" description="Response regulatory" evidence="2">
    <location>
        <begin position="11"/>
        <end position="129"/>
    </location>
</feature>
<dbReference type="InterPro" id="IPR011006">
    <property type="entry name" value="CheY-like_superfamily"/>
</dbReference>
<dbReference type="PROSITE" id="PS50110">
    <property type="entry name" value="RESPONSE_REGULATORY"/>
    <property type="match status" value="1"/>
</dbReference>
<proteinExistence type="predicted"/>
<keyword evidence="4" id="KW-1185">Reference proteome</keyword>
<accession>A0ABU1IJ08</accession>
<evidence type="ECO:0000259" key="2">
    <source>
        <dbReference type="PROSITE" id="PS50110"/>
    </source>
</evidence>
<dbReference type="EMBL" id="JAVIZX010000001">
    <property type="protein sequence ID" value="MDR6216264.1"/>
    <property type="molecule type" value="Genomic_DNA"/>
</dbReference>
<gene>
    <name evidence="3" type="ORF">QE399_003953</name>
</gene>
<dbReference type="SUPFAM" id="SSF52172">
    <property type="entry name" value="CheY-like"/>
    <property type="match status" value="1"/>
</dbReference>
<reference evidence="3 4" key="1">
    <citation type="submission" date="2023-08" db="EMBL/GenBank/DDBJ databases">
        <title>Functional and genomic diversity of the sorghum phyllosphere microbiome.</title>
        <authorList>
            <person name="Shade A."/>
        </authorList>
    </citation>
    <scope>NUCLEOTIDE SEQUENCE [LARGE SCALE GENOMIC DNA]</scope>
    <source>
        <strain evidence="3 4">SORGH_AS_0335</strain>
    </source>
</reference>
<comment type="caution">
    <text evidence="1">Lacks conserved residue(s) required for the propagation of feature annotation.</text>
</comment>
<evidence type="ECO:0000313" key="4">
    <source>
        <dbReference type="Proteomes" id="UP001267710"/>
    </source>
</evidence>
<dbReference type="Proteomes" id="UP001267710">
    <property type="component" value="Unassembled WGS sequence"/>
</dbReference>
<evidence type="ECO:0000313" key="3">
    <source>
        <dbReference type="EMBL" id="MDR6216264.1"/>
    </source>
</evidence>
<dbReference type="Gene3D" id="3.40.50.2300">
    <property type="match status" value="1"/>
</dbReference>
<organism evidence="3 4">
    <name type="scientific">Paracidovorax wautersii</name>
    <dbReference type="NCBI Taxonomy" id="1177982"/>
    <lineage>
        <taxon>Bacteria</taxon>
        <taxon>Pseudomonadati</taxon>
        <taxon>Pseudomonadota</taxon>
        <taxon>Betaproteobacteria</taxon>
        <taxon>Burkholderiales</taxon>
        <taxon>Comamonadaceae</taxon>
        <taxon>Paracidovorax</taxon>
    </lineage>
</organism>
<protein>
    <submittedName>
        <fullName evidence="3">CheY-like chemotaxis protein</fullName>
    </submittedName>
</protein>
<dbReference type="InterPro" id="IPR001789">
    <property type="entry name" value="Sig_transdc_resp-reg_receiver"/>
</dbReference>
<sequence length="131" mass="14319">MSAAFQPLRQDILLVEPSSMTGGIIVSTARQLALPPVRQVNSVRSAHAQLNSRPITGMIVSLEEEAEAVELLRKVRAAEFPVRPDMPIAITTAQVDSGTAEQLKALRVRRILLKPFKVHNVITTIEMLVAS</sequence>
<evidence type="ECO:0000256" key="1">
    <source>
        <dbReference type="PROSITE-ProRule" id="PRU00169"/>
    </source>
</evidence>